<organism evidence="1 2">
    <name type="scientific">Carnegiea gigantea</name>
    <dbReference type="NCBI Taxonomy" id="171969"/>
    <lineage>
        <taxon>Eukaryota</taxon>
        <taxon>Viridiplantae</taxon>
        <taxon>Streptophyta</taxon>
        <taxon>Embryophyta</taxon>
        <taxon>Tracheophyta</taxon>
        <taxon>Spermatophyta</taxon>
        <taxon>Magnoliopsida</taxon>
        <taxon>eudicotyledons</taxon>
        <taxon>Gunneridae</taxon>
        <taxon>Pentapetalae</taxon>
        <taxon>Caryophyllales</taxon>
        <taxon>Cactineae</taxon>
        <taxon>Cactaceae</taxon>
        <taxon>Cactoideae</taxon>
        <taxon>Echinocereeae</taxon>
        <taxon>Carnegiea</taxon>
    </lineage>
</organism>
<comment type="caution">
    <text evidence="1">The sequence shown here is derived from an EMBL/GenBank/DDBJ whole genome shotgun (WGS) entry which is preliminary data.</text>
</comment>
<name>A0A9Q1JYX9_9CARY</name>
<gene>
    <name evidence="1" type="ORF">Cgig2_020447</name>
</gene>
<accession>A0A9Q1JYX9</accession>
<evidence type="ECO:0000313" key="1">
    <source>
        <dbReference type="EMBL" id="KAJ8433367.1"/>
    </source>
</evidence>
<dbReference type="Proteomes" id="UP001153076">
    <property type="component" value="Unassembled WGS sequence"/>
</dbReference>
<dbReference type="EMBL" id="JAKOGI010000546">
    <property type="protein sequence ID" value="KAJ8433367.1"/>
    <property type="molecule type" value="Genomic_DNA"/>
</dbReference>
<dbReference type="AlphaFoldDB" id="A0A9Q1JYX9"/>
<keyword evidence="2" id="KW-1185">Reference proteome</keyword>
<reference evidence="1" key="1">
    <citation type="submission" date="2022-04" db="EMBL/GenBank/DDBJ databases">
        <title>Carnegiea gigantea Genome sequencing and assembly v2.</title>
        <authorList>
            <person name="Copetti D."/>
            <person name="Sanderson M.J."/>
            <person name="Burquez A."/>
            <person name="Wojciechowski M.F."/>
        </authorList>
    </citation>
    <scope>NUCLEOTIDE SEQUENCE</scope>
    <source>
        <strain evidence="1">SGP5-SGP5p</strain>
        <tissue evidence="1">Aerial part</tissue>
    </source>
</reference>
<sequence>MARAPGRSPEREFKCGALGGWFPSDRPSSEPQSEINYVVILARFGLGKEIYPIPQSLVGFFAFEDNEIGFTNEFLSCIKVGFTGEIARAALSATDCFGCNKVGLQLVGNVFGIDLGNMGGIVTARLCGKRFLGNLIFGDFIVLDKRVSPEELPCHIFGKRTSDLAARWGRVSNLRISMTHDNGTGSVPLHSCGKLSSSCSTLGEKVDCALVLVSTADTHFWCLLMSFAPTPCQGCVRVPSLSVLLHLRNGGFQPTFGASIWLWKRQLVE</sequence>
<evidence type="ECO:0000313" key="2">
    <source>
        <dbReference type="Proteomes" id="UP001153076"/>
    </source>
</evidence>
<proteinExistence type="predicted"/>
<protein>
    <submittedName>
        <fullName evidence="1">Uncharacterized protein</fullName>
    </submittedName>
</protein>